<dbReference type="InterPro" id="IPR041248">
    <property type="entry name" value="YDG"/>
</dbReference>
<dbReference type="SMART" id="SM00912">
    <property type="entry name" value="Haemagg_act"/>
    <property type="match status" value="1"/>
</dbReference>
<name>A0A0F3KYS0_9GAMM</name>
<evidence type="ECO:0000256" key="4">
    <source>
        <dbReference type="SAM" id="MobiDB-lite"/>
    </source>
</evidence>
<keyword evidence="3" id="KW-0732">Signal</keyword>
<dbReference type="NCBIfam" id="TIGR01901">
    <property type="entry name" value="adhes_NPXG"/>
    <property type="match status" value="1"/>
</dbReference>
<keyword evidence="7" id="KW-1185">Reference proteome</keyword>
<dbReference type="SUPFAM" id="SSF51126">
    <property type="entry name" value="Pectin lyase-like"/>
    <property type="match status" value="1"/>
</dbReference>
<dbReference type="Gene3D" id="2.160.20.10">
    <property type="entry name" value="Single-stranded right-handed beta-helix, Pectin lyase-like"/>
    <property type="match status" value="1"/>
</dbReference>
<dbReference type="Pfam" id="PF18657">
    <property type="entry name" value="YDG"/>
    <property type="match status" value="31"/>
</dbReference>
<dbReference type="RefSeq" id="WP_045828484.1">
    <property type="nucleotide sequence ID" value="NZ_JZRB01000009.1"/>
</dbReference>
<comment type="caution">
    <text evidence="6">The sequence shown here is derived from an EMBL/GenBank/DDBJ whole genome shotgun (WGS) entry which is preliminary data.</text>
</comment>
<dbReference type="PANTHER" id="PTHR12338">
    <property type="entry name" value="AUTOTRANSPORTER"/>
    <property type="match status" value="1"/>
</dbReference>
<dbReference type="InterPro" id="IPR050909">
    <property type="entry name" value="Bact_Autotransporter_VF"/>
</dbReference>
<evidence type="ECO:0000256" key="2">
    <source>
        <dbReference type="ARBA" id="ARBA00022525"/>
    </source>
</evidence>
<keyword evidence="2" id="KW-0964">Secreted</keyword>
<evidence type="ECO:0000256" key="1">
    <source>
        <dbReference type="ARBA" id="ARBA00004613"/>
    </source>
</evidence>
<dbReference type="InterPro" id="IPR024973">
    <property type="entry name" value="ESPR"/>
</dbReference>
<evidence type="ECO:0000259" key="5">
    <source>
        <dbReference type="SMART" id="SM00912"/>
    </source>
</evidence>
<reference evidence="6 7" key="1">
    <citation type="submission" date="2015-03" db="EMBL/GenBank/DDBJ databases">
        <title>Draft genome sequence of Luteibacter yeojuensis strain SU11.</title>
        <authorList>
            <person name="Sulaiman J."/>
            <person name="Priya K."/>
            <person name="Chan K.-G."/>
        </authorList>
    </citation>
    <scope>NUCLEOTIDE SEQUENCE [LARGE SCALE GENOMIC DNA]</scope>
    <source>
        <strain evidence="6 7">SU11</strain>
    </source>
</reference>
<evidence type="ECO:0000313" key="7">
    <source>
        <dbReference type="Proteomes" id="UP000033651"/>
    </source>
</evidence>
<dbReference type="Pfam" id="PF05860">
    <property type="entry name" value="TPS"/>
    <property type="match status" value="1"/>
</dbReference>
<dbReference type="Proteomes" id="UP000033651">
    <property type="component" value="Unassembled WGS sequence"/>
</dbReference>
<gene>
    <name evidence="6" type="ORF">VI08_05115</name>
</gene>
<sequence length="3446" mass="340756">MNHIYRLCWNRTLKAWVPASELAKSNTGGVQRSPLGRRALLLCFLSASLGMTGLAQAANAPGGGQVVAGSGSINQVGNTTTIQQGSQKLSINWQTFDIGADQTVNFVQPGASAIAVNRVLGNSGSEIFGHLNANGQVWLINPNGVLFGKDAQVNVGGIVASTLDLADDGSASGTVRFAGNGRGKVVNQGSITTAAGGYAALLGNDVSNQGVIRAQLGTVALAGGTAVTLTFADNHLMHLVVDENTVRSLVENRHLIVADGGTVLMTAGARASLVASVVNNTGVVQAQAVQEHNGTITLLGGMEAGTVQVGGTLDASAPTGGNGGLIETSAAHFELAHDAAIRASAPKGAAGTWLVDPVDLTIDAAAASTISSTLNSGTNVTETTTATTASGPGTQAPGNGDININAAVSWNNAAATFQLDAFRNINVNAGVTGTGGIVMNAPNGTLAIGNAGGLSAGAGAKLQASKFTNSAGAGALGSNWKLYTVNPAANTLGGLAPNFIQYNANTSSTLAGTGNALVYSVAPTVQITGLTGTAAKVYDGGTSGTIGTSNITATGLLGGDTVASATGTWASADVATGINVTSPSSIGNIAITNNGATVYGYTLGGAPVTAAIGQVTPKQLTASIVGNPTKVYDGTTTATLSSSNYQIDGFIGSDGATVKQPSSIAYAGSDAGVEAVNATFSVTNFTATGSTKLSNYALPTAATGLGYINQAPLLISGLLANNKTYDGTTNGSVNTSGAKLFGVIAPDSGQVTLDSSAAVGTFSQANVGNGLAVSLSGFVLNGAKKNNYVLTPPTNLTANITRKTLSVASGSVTVGNKTYDNTTAATLNTAAGRLSGAIAGDDVSLATAGATARFSQANVGNNLTVTATGFGLGGTAAGNYALNQPTFVAAITPAVLTITMRGTPEKTYDGTNAVTLGAANFTIAGFIGTQSATVAQSSATYASANAGNGIDVTARLQPSDFTPASGTLMSNYTFVPTVLGSGLGKIDPLQLTGQVVNNPTKVYDGTTTAALAANNLALNGFVPGEGINASFGGTVAGAYDSKDAGARGVTLGSVAAGNFTAANGTLLSNYLLPTTWTGSGTITPAPLTGSFVLNAGIVNATKVYDGSTSITLNSNNFTLSGFVNGDSAVVNDGIQGTFGQKNVGTNVPLSAQLAITDLTGTNGTTQQELGNYQINTPVLGVGNITPAALVVSITGTPTKVYNGSTAVALTSGNFTIGGWASNEGGSINPTATAGYDSANAGARTVTAQLTPGNYLANNGTLLSNYTLATSAQGPGQINQAPLFITGIFANSRTYVSGSTTATLNTGNARLAGLVDSDAGDASKVAANFSGVTANFATANAGNGVAVTATGFAITGSQAANYLLQPITGLSANINKATLTLSGITANNKVYDGNANAALTIAGNAALSGVQGSDVVGFDGTNAKGTFITANAGDNLGVTVTAFSLTGGSASNYALTQPAGLKATINPAPLTAVIIGSPTKIYDGTNSATLTAADYRLDGFVGADGATVPQSATANYTTKNVGTGLGVESTLVTSDFLANAGTNLANYALPSTGAGNNGIIQPKAIDLTGSRVYDGTTTGAGSLFGVLQGVNGETLGATGSGTLSSKNVGNRWSFSSLGSLALTDGGNGGLASNYTLVGGTDWVTITPRALSATFTATDKTYDATTNDVLTNAALTTDNGTSGLVAGDDVVLNNATVGKFDTKNVGTNKLVTGSMTVGGADAGNYTFTNGTARAAINALHITATATGANKQYDATVNDPGATVASAGVIAGDTVNFIYGSATFSDKDVGNGKTVTVTGVNKNGTDAGNYVIDNTTLTTTANITPRVINLTGTRVYDSTTHADAGLFTTGGLINTGFGGESLAMSGSGNLADKTVGNNKTFSLGTLALGDGNNGGLASNYTLIGGTDKLTVTKAALTYAFTAADKVYDRTTAATISNQTLTGLFAGDTISIINPNTAHFSDKNVGNNKTVTGDMTFSGTDIGNYNVTVQTAQASITPATITVGAQGVNKVYDGTTAATTLLSSAGVKAGDTVNFAGTSVFDTKDVGNGKNVAVSGVNASGTDAGNYTLANTTASTTANITPYIINLHGTRVYDGSTVVASGLFGSNGTLNGVAGEQVMLTGSSTVANKNVGINKGFAGATDMALQGVNGSLGSNYAIGTSSLDITQRAITGAITADNKVYDSTRTATTHGTLTGVLNGDTVAFITGGTFGDKNVANGKQVSLASSLGGADSGNYSYTANATTTANITPLGINVVATAADKTYDTTTSALLTGLASQGVLAGDQVHFTAASADFNDANVANGKTVNVVGIAKSGADANNYTINTTAQTLANITPVVLNLSGTRVYDGSTGAAAGLFGSNGVIAGIAGQTVNLVGAGMLGDKNVGNNKPFASLGTLALQDGGNGGLAQNYTLVGGLDSLTVTPRALTATSTALSRDYDGTNLAALSGSALSGLIAGDDVALGNATVGTFQDKSVGAGKDVTTNMTISGGDASNYLFTQPSNLFANINPLAITVAVAAADKNYDTTSNAVLTSIGSNGVLGSDDVNFTYGSAMFSDANAANGKTVAVTGIAKNGQDAANYVINTVAQTTANILPLVLDISGTRVYDGTNGAAAALFGNHGVITGIAGQTVQLVGSGTVGDKHVGNNKAFTSLGTLALQDGSNGGLAQNYTLVGGTDDLTITPKTVAVAGAVANKVYDTTADATVTSLTSGGVVSGDDITFASSAAMFGDAHAANGKTVTISGITASGQDAGDYAFAASTTALADITPYVLDLAGTRIYDGSVDAAASLFGNNGELAGLNGQTLNLSGTGHVADKNVGTHKAFANRGTLALADGNGGLASDYTLVGGNDTLSITPKAIDVVATAGNKVYDTSTGATVTSLTSQGVVAGDSVAFTAGGATFGDANVANGKTVTVTGLAAGGTDGGNYVLNSTTVAALANITPYVLDLAGTRIYDGSVDAAADLFGNHGVLAGLNGETLNLSGTGHVADKNVGAQKAFANLGTLALADGGNGGLAGNYTLVGGNDTLSITPKALGATATANDRVYDGGTVVGLSGAALVGLVAGDQVTLGNAAQGTLQDKNVGTGKAVATHMTVAGADAANYTFTTATGLTANVTPKSILVSATAGDKVYDTGTRATVTSLGSQGVVAGDVVAFGYGSANFSDANAATGKAVLVAGLTKMGVDAGNYVLGSTTTTTTASITPYVLDLTGTRVYDGTVDAAGSVFGQGGVLAGLNGETVSVAGTGHVADKNVGNGKAVTSLGSLALVDGGNGGLAGNYTLLGGNDTLTITPRAITVDATGTNKMFDGNTLDVVTLGANNVVPGDVLQFLMGGANFDTANLGTGKPVLVTGLALGGADAGNYTLTSTTAMTQADITGARGPDFGIDQGVVAQAYAVTGRAVLPTPYGLADDDTVGIYTGNNKKWHRQVERNRSRDDFTSGMALKVVDGGVRMPAQVQ</sequence>
<dbReference type="Pfam" id="PF13018">
    <property type="entry name" value="ESPR"/>
    <property type="match status" value="1"/>
</dbReference>
<evidence type="ECO:0000256" key="3">
    <source>
        <dbReference type="ARBA" id="ARBA00022729"/>
    </source>
</evidence>
<dbReference type="PATRIC" id="fig|345309.4.peg.4168"/>
<feature type="region of interest" description="Disordered" evidence="4">
    <location>
        <begin position="374"/>
        <end position="398"/>
    </location>
</feature>
<comment type="subcellular location">
    <subcellularLocation>
        <location evidence="1">Secreted</location>
    </subcellularLocation>
</comment>
<proteinExistence type="predicted"/>
<feature type="domain" description="Filamentous haemagglutinin FhaB/tRNA nuclease CdiA-like TPS" evidence="5">
    <location>
        <begin position="57"/>
        <end position="169"/>
    </location>
</feature>
<dbReference type="InterPro" id="IPR011050">
    <property type="entry name" value="Pectin_lyase_fold/virulence"/>
</dbReference>
<dbReference type="EMBL" id="JZRB01000009">
    <property type="protein sequence ID" value="KJV36368.1"/>
    <property type="molecule type" value="Genomic_DNA"/>
</dbReference>
<protein>
    <recommendedName>
        <fullName evidence="5">Filamentous haemagglutinin FhaB/tRNA nuclease CdiA-like TPS domain-containing protein</fullName>
    </recommendedName>
</protein>
<dbReference type="InterPro" id="IPR008638">
    <property type="entry name" value="FhaB/CdiA-like_TPS"/>
</dbReference>
<evidence type="ECO:0000313" key="6">
    <source>
        <dbReference type="EMBL" id="KJV36368.1"/>
    </source>
</evidence>
<dbReference type="InterPro" id="IPR012334">
    <property type="entry name" value="Pectin_lyas_fold"/>
</dbReference>
<dbReference type="GO" id="GO:0005576">
    <property type="term" value="C:extracellular region"/>
    <property type="evidence" value="ECO:0007669"/>
    <property type="project" value="UniProtKB-SubCell"/>
</dbReference>
<accession>A0A0F3KYS0</accession>
<organism evidence="6 7">
    <name type="scientific">Luteibacter yeojuensis</name>
    <dbReference type="NCBI Taxonomy" id="345309"/>
    <lineage>
        <taxon>Bacteria</taxon>
        <taxon>Pseudomonadati</taxon>
        <taxon>Pseudomonadota</taxon>
        <taxon>Gammaproteobacteria</taxon>
        <taxon>Lysobacterales</taxon>
        <taxon>Rhodanobacteraceae</taxon>
        <taxon>Luteibacter</taxon>
    </lineage>
</organism>
<dbReference type="OrthoDB" id="218680at2"/>
<feature type="compositionally biased region" description="Low complexity" evidence="4">
    <location>
        <begin position="374"/>
        <end position="394"/>
    </location>
</feature>
<dbReference type="PANTHER" id="PTHR12338:SF8">
    <property type="entry name" value="HEME_HEMOPEXIN-BINDING PROTEIN"/>
    <property type="match status" value="1"/>
</dbReference>